<accession>A0A0F9CKT5</accession>
<proteinExistence type="predicted"/>
<comment type="caution">
    <text evidence="1">The sequence shown here is derived from an EMBL/GenBank/DDBJ whole genome shotgun (WGS) entry which is preliminary data.</text>
</comment>
<gene>
    <name evidence="1" type="ORF">LCGC14_2597380</name>
</gene>
<organism evidence="1">
    <name type="scientific">marine sediment metagenome</name>
    <dbReference type="NCBI Taxonomy" id="412755"/>
    <lineage>
        <taxon>unclassified sequences</taxon>
        <taxon>metagenomes</taxon>
        <taxon>ecological metagenomes</taxon>
    </lineage>
</organism>
<evidence type="ECO:0000313" key="1">
    <source>
        <dbReference type="EMBL" id="KKL06301.1"/>
    </source>
</evidence>
<sequence>NSIMQILGNYINKNIILSYYDEERIYEILGDLGDELALFLYCNYEKMGMTTEFKKSRYILLVLNLLHIIESAYRRALHGNAMEQINTNTNIIQNERIGVGGGLMPMPKKKFNLLRMNTS</sequence>
<reference evidence="1" key="1">
    <citation type="journal article" date="2015" name="Nature">
        <title>Complex archaea that bridge the gap between prokaryotes and eukaryotes.</title>
        <authorList>
            <person name="Spang A."/>
            <person name="Saw J.H."/>
            <person name="Jorgensen S.L."/>
            <person name="Zaremba-Niedzwiedzka K."/>
            <person name="Martijn J."/>
            <person name="Lind A.E."/>
            <person name="van Eijk R."/>
            <person name="Schleper C."/>
            <person name="Guy L."/>
            <person name="Ettema T.J."/>
        </authorList>
    </citation>
    <scope>NUCLEOTIDE SEQUENCE</scope>
</reference>
<dbReference type="EMBL" id="LAZR01043764">
    <property type="protein sequence ID" value="KKL06301.1"/>
    <property type="molecule type" value="Genomic_DNA"/>
</dbReference>
<name>A0A0F9CKT5_9ZZZZ</name>
<feature type="non-terminal residue" evidence="1">
    <location>
        <position position="1"/>
    </location>
</feature>
<dbReference type="AlphaFoldDB" id="A0A0F9CKT5"/>
<protein>
    <submittedName>
        <fullName evidence="1">Uncharacterized protein</fullName>
    </submittedName>
</protein>